<feature type="domain" description="Gp5/Type VI secretion system Vgr protein OB-fold" evidence="1">
    <location>
        <begin position="11"/>
        <end position="85"/>
    </location>
</feature>
<evidence type="ECO:0000259" key="1">
    <source>
        <dbReference type="Pfam" id="PF04717"/>
    </source>
</evidence>
<dbReference type="InterPro" id="IPR037026">
    <property type="entry name" value="Vgr_OB-fold_dom_sf"/>
</dbReference>
<gene>
    <name evidence="2" type="ORF">MWN34_00345</name>
</gene>
<dbReference type="EMBL" id="JALKCH010000001">
    <property type="protein sequence ID" value="MCK0195353.1"/>
    <property type="molecule type" value="Genomic_DNA"/>
</dbReference>
<protein>
    <submittedName>
        <fullName evidence="2">Phage baseplate assembly protein V</fullName>
    </submittedName>
</protein>
<name>A0ABT0D5Y0_9HYPH</name>
<keyword evidence="3" id="KW-1185">Reference proteome</keyword>
<evidence type="ECO:0000313" key="3">
    <source>
        <dbReference type="Proteomes" id="UP001203284"/>
    </source>
</evidence>
<dbReference type="Pfam" id="PF04717">
    <property type="entry name" value="Phage_base_V"/>
    <property type="match status" value="1"/>
</dbReference>
<sequence>MKAGPQYFGKYRATVLNNVDLESRGRIQVQLADRFGPFPSTWALPAFQMAALQSGLVTIPPIRASVWIEFEAGDPDYPIWSGGFYEAPGQMPPLAMAGTPATPNIVMQTVGQVTLMLSDNPAANVLIKTLTGAMITIGEAGIIISNGKGASISMVGPSVIVNGGALTVT</sequence>
<reference evidence="2 3" key="1">
    <citation type="submission" date="2022-04" db="EMBL/GenBank/DDBJ databases">
        <authorList>
            <person name="Grouzdev D.S."/>
            <person name="Pantiukh K.S."/>
            <person name="Krutkina M.S."/>
        </authorList>
    </citation>
    <scope>NUCLEOTIDE SEQUENCE [LARGE SCALE GENOMIC DNA]</scope>
    <source>
        <strain evidence="2 3">6x-1</strain>
    </source>
</reference>
<organism evidence="2 3">
    <name type="scientific">Ancylobacter crimeensis</name>
    <dbReference type="NCBI Taxonomy" id="2579147"/>
    <lineage>
        <taxon>Bacteria</taxon>
        <taxon>Pseudomonadati</taxon>
        <taxon>Pseudomonadota</taxon>
        <taxon>Alphaproteobacteria</taxon>
        <taxon>Hyphomicrobiales</taxon>
        <taxon>Xanthobacteraceae</taxon>
        <taxon>Ancylobacter</taxon>
    </lineage>
</organism>
<dbReference type="Gene3D" id="2.40.50.230">
    <property type="entry name" value="Gp5 N-terminal domain"/>
    <property type="match status" value="1"/>
</dbReference>
<accession>A0ABT0D5Y0</accession>
<evidence type="ECO:0000313" key="2">
    <source>
        <dbReference type="EMBL" id="MCK0195353.1"/>
    </source>
</evidence>
<dbReference type="InterPro" id="IPR006531">
    <property type="entry name" value="Gp5/Vgr_OB"/>
</dbReference>
<dbReference type="RefSeq" id="WP_247025642.1">
    <property type="nucleotide sequence ID" value="NZ_JALKCH010000001.1"/>
</dbReference>
<dbReference type="SUPFAM" id="SSF69255">
    <property type="entry name" value="gp5 N-terminal domain-like"/>
    <property type="match status" value="1"/>
</dbReference>
<comment type="caution">
    <text evidence="2">The sequence shown here is derived from an EMBL/GenBank/DDBJ whole genome shotgun (WGS) entry which is preliminary data.</text>
</comment>
<proteinExistence type="predicted"/>
<dbReference type="Proteomes" id="UP001203284">
    <property type="component" value="Unassembled WGS sequence"/>
</dbReference>